<reference evidence="2" key="1">
    <citation type="submission" date="2021-06" db="EMBL/GenBank/DDBJ databases">
        <authorList>
            <person name="Kallberg Y."/>
            <person name="Tangrot J."/>
            <person name="Rosling A."/>
        </authorList>
    </citation>
    <scope>NUCLEOTIDE SEQUENCE</scope>
    <source>
        <strain evidence="2">87-6 pot B 2015</strain>
    </source>
</reference>
<feature type="region of interest" description="Disordered" evidence="1">
    <location>
        <begin position="23"/>
        <end position="48"/>
    </location>
</feature>
<comment type="caution">
    <text evidence="2">The sequence shown here is derived from an EMBL/GenBank/DDBJ whole genome shotgun (WGS) entry which is preliminary data.</text>
</comment>
<dbReference type="EMBL" id="CAJVPP010001237">
    <property type="protein sequence ID" value="CAG8543182.1"/>
    <property type="molecule type" value="Genomic_DNA"/>
</dbReference>
<evidence type="ECO:0000313" key="3">
    <source>
        <dbReference type="Proteomes" id="UP000789375"/>
    </source>
</evidence>
<name>A0A9N9FKF0_FUNMO</name>
<evidence type="ECO:0000313" key="2">
    <source>
        <dbReference type="EMBL" id="CAG8543182.1"/>
    </source>
</evidence>
<keyword evidence="3" id="KW-1185">Reference proteome</keyword>
<gene>
    <name evidence="2" type="ORF">FMOSSE_LOCUS6082</name>
</gene>
<protein>
    <submittedName>
        <fullName evidence="2">16646_t:CDS:1</fullName>
    </submittedName>
</protein>
<dbReference type="AlphaFoldDB" id="A0A9N9FKF0"/>
<evidence type="ECO:0000256" key="1">
    <source>
        <dbReference type="SAM" id="MobiDB-lite"/>
    </source>
</evidence>
<dbReference type="Proteomes" id="UP000789375">
    <property type="component" value="Unassembled WGS sequence"/>
</dbReference>
<proteinExistence type="predicted"/>
<sequence length="96" mass="11557">MVLKNNLEKSLKNLEMRGELRKEKVGEREEETKANMNNLEEKVREREEETKEIIKNLEEEAKAKRVIINNLEEKVREREELERDSLCYSYDNLCQS</sequence>
<organism evidence="2 3">
    <name type="scientific">Funneliformis mosseae</name>
    <name type="common">Endomycorrhizal fungus</name>
    <name type="synonym">Glomus mosseae</name>
    <dbReference type="NCBI Taxonomy" id="27381"/>
    <lineage>
        <taxon>Eukaryota</taxon>
        <taxon>Fungi</taxon>
        <taxon>Fungi incertae sedis</taxon>
        <taxon>Mucoromycota</taxon>
        <taxon>Glomeromycotina</taxon>
        <taxon>Glomeromycetes</taxon>
        <taxon>Glomerales</taxon>
        <taxon>Glomeraceae</taxon>
        <taxon>Funneliformis</taxon>
    </lineage>
</organism>
<accession>A0A9N9FKF0</accession>